<keyword evidence="2" id="KW-1185">Reference proteome</keyword>
<evidence type="ECO:0000313" key="2">
    <source>
        <dbReference type="Proteomes" id="UP000318478"/>
    </source>
</evidence>
<sequence length="242" mass="27012">MSRIAKLAPRAKDLPSSEDLIAQLRATLDCEFSLPELPIFSVLFEGWTDVSYIERAVELHMQASGKDLLAIPPEISGVDGARIGIFTPGRPGDPARGGVSQMVRLARELQLYVFRLGVFKGLVFVFDHDEAGLEAATKLADLGYARDSNILTLDPKDHPDACARKQVVVEDLLSLRIQKVYFESASATCSVDYVDGNLERYRWGHSSKPLLRDYVLEQADVNDLQEVVRLVRRIRRACELPD</sequence>
<reference evidence="1 2" key="1">
    <citation type="submission" date="2019-02" db="EMBL/GenBank/DDBJ databases">
        <title>Deep-cultivation of Planctomycetes and their phenomic and genomic characterization uncovers novel biology.</title>
        <authorList>
            <person name="Wiegand S."/>
            <person name="Jogler M."/>
            <person name="Boedeker C."/>
            <person name="Pinto D."/>
            <person name="Vollmers J."/>
            <person name="Rivas-Marin E."/>
            <person name="Kohn T."/>
            <person name="Peeters S.H."/>
            <person name="Heuer A."/>
            <person name="Rast P."/>
            <person name="Oberbeckmann S."/>
            <person name="Bunk B."/>
            <person name="Jeske O."/>
            <person name="Meyerdierks A."/>
            <person name="Storesund J.E."/>
            <person name="Kallscheuer N."/>
            <person name="Luecker S."/>
            <person name="Lage O.M."/>
            <person name="Pohl T."/>
            <person name="Merkel B.J."/>
            <person name="Hornburger P."/>
            <person name="Mueller R.-W."/>
            <person name="Bruemmer F."/>
            <person name="Labrenz M."/>
            <person name="Spormann A.M."/>
            <person name="Op Den Camp H."/>
            <person name="Overmann J."/>
            <person name="Amann R."/>
            <person name="Jetten M.S.M."/>
            <person name="Mascher T."/>
            <person name="Medema M.H."/>
            <person name="Devos D.P."/>
            <person name="Kaster A.-K."/>
            <person name="Ovreas L."/>
            <person name="Rohde M."/>
            <person name="Galperin M.Y."/>
            <person name="Jogler C."/>
        </authorList>
    </citation>
    <scope>NUCLEOTIDE SEQUENCE [LARGE SCALE GENOMIC DNA]</scope>
    <source>
        <strain evidence="1 2">Pla123a</strain>
    </source>
</reference>
<gene>
    <name evidence="1" type="ORF">Pla123a_44510</name>
</gene>
<organism evidence="1 2">
    <name type="scientific">Posidoniimonas polymericola</name>
    <dbReference type="NCBI Taxonomy" id="2528002"/>
    <lineage>
        <taxon>Bacteria</taxon>
        <taxon>Pseudomonadati</taxon>
        <taxon>Planctomycetota</taxon>
        <taxon>Planctomycetia</taxon>
        <taxon>Pirellulales</taxon>
        <taxon>Lacipirellulaceae</taxon>
        <taxon>Posidoniimonas</taxon>
    </lineage>
</organism>
<dbReference type="OrthoDB" id="9764035at2"/>
<proteinExistence type="predicted"/>
<dbReference type="Proteomes" id="UP000318478">
    <property type="component" value="Unassembled WGS sequence"/>
</dbReference>
<evidence type="ECO:0000313" key="1">
    <source>
        <dbReference type="EMBL" id="TWT67021.1"/>
    </source>
</evidence>
<comment type="caution">
    <text evidence="1">The sequence shown here is derived from an EMBL/GenBank/DDBJ whole genome shotgun (WGS) entry which is preliminary data.</text>
</comment>
<name>A0A5C5XWX7_9BACT</name>
<dbReference type="AlphaFoldDB" id="A0A5C5XWX7"/>
<protein>
    <submittedName>
        <fullName evidence="1">Uncharacterized protein</fullName>
    </submittedName>
</protein>
<dbReference type="EMBL" id="SJPO01000013">
    <property type="protein sequence ID" value="TWT67021.1"/>
    <property type="molecule type" value="Genomic_DNA"/>
</dbReference>
<accession>A0A5C5XWX7</accession>
<dbReference type="RefSeq" id="WP_146591038.1">
    <property type="nucleotide sequence ID" value="NZ_SJPO01000013.1"/>
</dbReference>